<organism evidence="2">
    <name type="scientific">marine sediment metagenome</name>
    <dbReference type="NCBI Taxonomy" id="412755"/>
    <lineage>
        <taxon>unclassified sequences</taxon>
        <taxon>metagenomes</taxon>
        <taxon>ecological metagenomes</taxon>
    </lineage>
</organism>
<feature type="compositionally biased region" description="Basic and acidic residues" evidence="1">
    <location>
        <begin position="32"/>
        <end position="41"/>
    </location>
</feature>
<feature type="region of interest" description="Disordered" evidence="1">
    <location>
        <begin position="21"/>
        <end position="41"/>
    </location>
</feature>
<dbReference type="EMBL" id="LAZR01056985">
    <property type="protein sequence ID" value="KKK73005.1"/>
    <property type="molecule type" value="Genomic_DNA"/>
</dbReference>
<dbReference type="AlphaFoldDB" id="A0A0F8YH25"/>
<feature type="non-terminal residue" evidence="2">
    <location>
        <position position="41"/>
    </location>
</feature>
<feature type="compositionally biased region" description="Basic residues" evidence="1">
    <location>
        <begin position="21"/>
        <end position="31"/>
    </location>
</feature>
<gene>
    <name evidence="2" type="ORF">LCGC14_2898220</name>
</gene>
<reference evidence="2" key="1">
    <citation type="journal article" date="2015" name="Nature">
        <title>Complex archaea that bridge the gap between prokaryotes and eukaryotes.</title>
        <authorList>
            <person name="Spang A."/>
            <person name="Saw J.H."/>
            <person name="Jorgensen S.L."/>
            <person name="Zaremba-Niedzwiedzka K."/>
            <person name="Martijn J."/>
            <person name="Lind A.E."/>
            <person name="van Eijk R."/>
            <person name="Schleper C."/>
            <person name="Guy L."/>
            <person name="Ettema T.J."/>
        </authorList>
    </citation>
    <scope>NUCLEOTIDE SEQUENCE</scope>
</reference>
<protein>
    <submittedName>
        <fullName evidence="2">Uncharacterized protein</fullName>
    </submittedName>
</protein>
<evidence type="ECO:0000256" key="1">
    <source>
        <dbReference type="SAM" id="MobiDB-lite"/>
    </source>
</evidence>
<proteinExistence type="predicted"/>
<comment type="caution">
    <text evidence="2">The sequence shown here is derived from an EMBL/GenBank/DDBJ whole genome shotgun (WGS) entry which is preliminary data.</text>
</comment>
<accession>A0A0F8YH25</accession>
<sequence length="41" mass="4905">MNDLIPMTEWEKFKTVVIKKHKQISNKKTPKSKVEMRPDGY</sequence>
<evidence type="ECO:0000313" key="2">
    <source>
        <dbReference type="EMBL" id="KKK73005.1"/>
    </source>
</evidence>
<name>A0A0F8YH25_9ZZZZ</name>